<name>A0A2D0L224_9GAMM</name>
<dbReference type="SUPFAM" id="SSF46785">
    <property type="entry name" value="Winged helix' DNA-binding domain"/>
    <property type="match status" value="1"/>
</dbReference>
<organism evidence="2 3">
    <name type="scientific">Xenorhabdus kozodoii</name>
    <dbReference type="NCBI Taxonomy" id="351676"/>
    <lineage>
        <taxon>Bacteria</taxon>
        <taxon>Pseudomonadati</taxon>
        <taxon>Pseudomonadota</taxon>
        <taxon>Gammaproteobacteria</taxon>
        <taxon>Enterobacterales</taxon>
        <taxon>Morganellaceae</taxon>
        <taxon>Xenorhabdus</taxon>
    </lineage>
</organism>
<proteinExistence type="predicted"/>
<dbReference type="AlphaFoldDB" id="A0A2D0L224"/>
<reference evidence="2 3" key="1">
    <citation type="journal article" date="2017" name="Nat. Microbiol.">
        <title>Natural product diversity associated with the nematode symbionts Photorhabdus and Xenorhabdus.</title>
        <authorList>
            <person name="Tobias N.J."/>
            <person name="Wolff H."/>
            <person name="Djahanschiri B."/>
            <person name="Grundmann F."/>
            <person name="Kronenwerth M."/>
            <person name="Shi Y.M."/>
            <person name="Simonyi S."/>
            <person name="Grun P."/>
            <person name="Shapiro-Ilan D."/>
            <person name="Pidot S.J."/>
            <person name="Stinear T.P."/>
            <person name="Ebersberger I."/>
            <person name="Bode H.B."/>
        </authorList>
    </citation>
    <scope>NUCLEOTIDE SEQUENCE [LARGE SCALE GENOMIC DNA]</scope>
    <source>
        <strain evidence="2 3">DSM 17907</strain>
    </source>
</reference>
<protein>
    <submittedName>
        <fullName evidence="2">DNA primase</fullName>
    </submittedName>
</protein>
<evidence type="ECO:0000313" key="2">
    <source>
        <dbReference type="EMBL" id="PHM69731.1"/>
    </source>
</evidence>
<dbReference type="Gene3D" id="1.10.10.10">
    <property type="entry name" value="Winged helix-like DNA-binding domain superfamily/Winged helix DNA-binding domain"/>
    <property type="match status" value="1"/>
</dbReference>
<comment type="caution">
    <text evidence="2">The sequence shown here is derived from an EMBL/GenBank/DDBJ whole genome shotgun (WGS) entry which is preliminary data.</text>
</comment>
<dbReference type="InterPro" id="IPR036388">
    <property type="entry name" value="WH-like_DNA-bd_sf"/>
</dbReference>
<keyword evidence="3" id="KW-1185">Reference proteome</keyword>
<sequence>MIIRHLLHRFAEPQTARRLLAEQQKSEEALDIKRGTDPLVDFCGYLIASDETDGLLIGNAEIMPFNPRKYLYHAYLAYMKGNNLNKPVSVTRFGMDMPGALAEYGQQYLRKKSKHGIRSNLSLNIDTAIEWLPKLTRHNLPEE</sequence>
<feature type="domain" description="DNA primase/nucleoside triphosphatase C-terminal" evidence="1">
    <location>
        <begin position="36"/>
        <end position="130"/>
    </location>
</feature>
<dbReference type="InterPro" id="IPR004968">
    <property type="entry name" value="DNA_primase/NTPase_C"/>
</dbReference>
<dbReference type="InterPro" id="IPR036390">
    <property type="entry name" value="WH_DNA-bd_sf"/>
</dbReference>
<gene>
    <name evidence="2" type="ORF">Xkoz_03353</name>
</gene>
<evidence type="ECO:0000259" key="1">
    <source>
        <dbReference type="Pfam" id="PF03288"/>
    </source>
</evidence>
<accession>A0A2D0L224</accession>
<evidence type="ECO:0000313" key="3">
    <source>
        <dbReference type="Proteomes" id="UP000221101"/>
    </source>
</evidence>
<dbReference type="Proteomes" id="UP000221101">
    <property type="component" value="Unassembled WGS sequence"/>
</dbReference>
<dbReference type="EMBL" id="NJCX01000030">
    <property type="protein sequence ID" value="PHM69731.1"/>
    <property type="molecule type" value="Genomic_DNA"/>
</dbReference>
<dbReference type="Pfam" id="PF03288">
    <property type="entry name" value="Pox_D5"/>
    <property type="match status" value="1"/>
</dbReference>